<dbReference type="PANTHER" id="PTHR16291:SF0">
    <property type="entry name" value="NUCLEAR CAP-BINDING PROTEIN SUBUNIT 3"/>
    <property type="match status" value="1"/>
</dbReference>
<keyword evidence="3" id="KW-1185">Reference proteome</keyword>
<feature type="region of interest" description="Disordered" evidence="1">
    <location>
        <begin position="317"/>
        <end position="345"/>
    </location>
</feature>
<dbReference type="PANTHER" id="PTHR16291">
    <property type="entry name" value="NUCLEAR CAP-BINDING PROTEIN SUBUNIT 3"/>
    <property type="match status" value="1"/>
</dbReference>
<evidence type="ECO:0000313" key="2">
    <source>
        <dbReference type="EMBL" id="CZS93516.1"/>
    </source>
</evidence>
<feature type="region of interest" description="Disordered" evidence="1">
    <location>
        <begin position="361"/>
        <end position="395"/>
    </location>
</feature>
<feature type="region of interest" description="Disordered" evidence="1">
    <location>
        <begin position="173"/>
        <end position="285"/>
    </location>
</feature>
<dbReference type="Proteomes" id="UP000178129">
    <property type="component" value="Unassembled WGS sequence"/>
</dbReference>
<dbReference type="InterPro" id="IPR019416">
    <property type="entry name" value="NCBP3"/>
</dbReference>
<comment type="caution">
    <text evidence="2">The sequence shown here is derived from an EMBL/GenBank/DDBJ whole genome shotgun (WGS) entry which is preliminary data.</text>
</comment>
<feature type="compositionally biased region" description="Basic and acidic residues" evidence="1">
    <location>
        <begin position="435"/>
        <end position="450"/>
    </location>
</feature>
<dbReference type="Pfam" id="PF10309">
    <property type="entry name" value="NCBP3"/>
    <property type="match status" value="1"/>
</dbReference>
<organism evidence="2 3">
    <name type="scientific">Rhynchosporium graminicola</name>
    <dbReference type="NCBI Taxonomy" id="2792576"/>
    <lineage>
        <taxon>Eukaryota</taxon>
        <taxon>Fungi</taxon>
        <taxon>Dikarya</taxon>
        <taxon>Ascomycota</taxon>
        <taxon>Pezizomycotina</taxon>
        <taxon>Leotiomycetes</taxon>
        <taxon>Helotiales</taxon>
        <taxon>Ploettnerulaceae</taxon>
        <taxon>Rhynchosporium</taxon>
    </lineage>
</organism>
<dbReference type="AlphaFoldDB" id="A0A1E1K5Y7"/>
<protein>
    <submittedName>
        <fullName evidence="2">Uncharacterized protein</fullName>
    </submittedName>
</protein>
<evidence type="ECO:0000256" key="1">
    <source>
        <dbReference type="SAM" id="MobiDB-lite"/>
    </source>
</evidence>
<reference evidence="3" key="1">
    <citation type="submission" date="2016-03" db="EMBL/GenBank/DDBJ databases">
        <authorList>
            <person name="Ploux O."/>
        </authorList>
    </citation>
    <scope>NUCLEOTIDE SEQUENCE [LARGE SCALE GENOMIC DNA]</scope>
    <source>
        <strain evidence="3">UK7</strain>
    </source>
</reference>
<proteinExistence type="predicted"/>
<feature type="compositionally biased region" description="Basic and acidic residues" evidence="1">
    <location>
        <begin position="248"/>
        <end position="277"/>
    </location>
</feature>
<dbReference type="EMBL" id="FJUW01000007">
    <property type="protein sequence ID" value="CZS93516.1"/>
    <property type="molecule type" value="Genomic_DNA"/>
</dbReference>
<feature type="compositionally biased region" description="Low complexity" evidence="1">
    <location>
        <begin position="365"/>
        <end position="377"/>
    </location>
</feature>
<name>A0A1E1K5Y7_9HELO</name>
<dbReference type="GO" id="GO:0003729">
    <property type="term" value="F:mRNA binding"/>
    <property type="evidence" value="ECO:0007669"/>
    <property type="project" value="InterPro"/>
</dbReference>
<dbReference type="GO" id="GO:0005634">
    <property type="term" value="C:nucleus"/>
    <property type="evidence" value="ECO:0007669"/>
    <property type="project" value="TreeGrafter"/>
</dbReference>
<dbReference type="GO" id="GO:0000340">
    <property type="term" value="F:RNA 7-methylguanosine cap binding"/>
    <property type="evidence" value="ECO:0007669"/>
    <property type="project" value="InterPro"/>
</dbReference>
<feature type="compositionally biased region" description="Acidic residues" evidence="1">
    <location>
        <begin position="218"/>
        <end position="228"/>
    </location>
</feature>
<evidence type="ECO:0000313" key="3">
    <source>
        <dbReference type="Proteomes" id="UP000178129"/>
    </source>
</evidence>
<feature type="region of interest" description="Disordered" evidence="1">
    <location>
        <begin position="428"/>
        <end position="450"/>
    </location>
</feature>
<feature type="compositionally biased region" description="Basic and acidic residues" evidence="1">
    <location>
        <begin position="190"/>
        <end position="217"/>
    </location>
</feature>
<accession>A0A1E1K5Y7</accession>
<gene>
    <name evidence="2" type="ORF">RCO7_10572</name>
</gene>
<sequence length="450" mass="50187">MSNMDMDIEMDIDMGLTDDLGIPEIELLPDTTSFSGLQEPQPILNTPNDISDSNAHELTPSKVHLRGLDNLTDKDIRAFAAEYYGEHRLQRVEWIDDTSANIVYDTAEIAKAALMAFSAVEITDVSQIPVLQTIPAKSFPLHPNTRLEVRLAVVGDRKQAGARDRSRFYLFNPNYDRAEQRKRNPRGPRTYRDREDGGYRSQRYDDHEQQKRERDADFDASLYDDDEASLAKRSGGNYTHHRSSSNSETRRAQSTKRDKELFPERGPRSSGRLRDRSASPVRDIVGDQDLIEDRIAERRRQQQAAVSNRLAAQALKTAKQLDPDAPKELFPSKSSPSHRRSHAFDAADPADDAADLFSRIPIPLTDGSTDSRSRGGSLASRITGKGSKSSGFSIRGTAMVPPSQVFNIKGAARVKELFPATLGDNSGKELFSGRLEGRGGRRQKAEDLFS</sequence>
<dbReference type="InParanoid" id="A0A1E1K5Y7"/>